<proteinExistence type="inferred from homology"/>
<evidence type="ECO:0000313" key="11">
    <source>
        <dbReference type="Proteomes" id="UP000824469"/>
    </source>
</evidence>
<keyword evidence="6" id="KW-0256">Endoplasmic reticulum</keyword>
<keyword evidence="4" id="KW-0050">Antiport</keyword>
<evidence type="ECO:0000256" key="5">
    <source>
        <dbReference type="ARBA" id="ARBA00022692"/>
    </source>
</evidence>
<dbReference type="OMA" id="YNTIYTF"/>
<evidence type="ECO:0000256" key="6">
    <source>
        <dbReference type="ARBA" id="ARBA00022824"/>
    </source>
</evidence>
<dbReference type="GO" id="GO:0005460">
    <property type="term" value="F:UDP-glucose transmembrane transporter activity"/>
    <property type="evidence" value="ECO:0007669"/>
    <property type="project" value="TreeGrafter"/>
</dbReference>
<keyword evidence="11" id="KW-1185">Reference proteome</keyword>
<reference evidence="10 11" key="1">
    <citation type="journal article" date="2021" name="Nat. Plants">
        <title>The Taxus genome provides insights into paclitaxel biosynthesis.</title>
        <authorList>
            <person name="Xiong X."/>
            <person name="Gou J."/>
            <person name="Liao Q."/>
            <person name="Li Y."/>
            <person name="Zhou Q."/>
            <person name="Bi G."/>
            <person name="Li C."/>
            <person name="Du R."/>
            <person name="Wang X."/>
            <person name="Sun T."/>
            <person name="Guo L."/>
            <person name="Liang H."/>
            <person name="Lu P."/>
            <person name="Wu Y."/>
            <person name="Zhang Z."/>
            <person name="Ro D.K."/>
            <person name="Shang Y."/>
            <person name="Huang S."/>
            <person name="Yan J."/>
        </authorList>
    </citation>
    <scope>NUCLEOTIDE SEQUENCE [LARGE SCALE GENOMIC DNA]</scope>
    <source>
        <strain evidence="10">Ta-2019</strain>
    </source>
</reference>
<evidence type="ECO:0000313" key="10">
    <source>
        <dbReference type="EMBL" id="KAH9295506.1"/>
    </source>
</evidence>
<dbReference type="GO" id="GO:0000139">
    <property type="term" value="C:Golgi membrane"/>
    <property type="evidence" value="ECO:0007669"/>
    <property type="project" value="TreeGrafter"/>
</dbReference>
<feature type="transmembrane region" description="Helical" evidence="9">
    <location>
        <begin position="63"/>
        <end position="88"/>
    </location>
</feature>
<feature type="transmembrane region" description="Helical" evidence="9">
    <location>
        <begin position="22"/>
        <end position="43"/>
    </location>
</feature>
<evidence type="ECO:0000256" key="7">
    <source>
        <dbReference type="ARBA" id="ARBA00022989"/>
    </source>
</evidence>
<keyword evidence="3" id="KW-0813">Transport</keyword>
<evidence type="ECO:0000256" key="4">
    <source>
        <dbReference type="ARBA" id="ARBA00022449"/>
    </source>
</evidence>
<dbReference type="AlphaFoldDB" id="A0AA38C6F5"/>
<sequence length="117" mass="13268">MAFEILNSLIVYRYPKTSGWDIMLGMNFWGSIYSFIYMFLVPGGGGFEAMQFCKQHPEAAWDILWFCVCGAVGQNFIFTTISLFGSLANTTITTVRKFFSILVSSLYSGNPLSDRQW</sequence>
<evidence type="ECO:0000256" key="9">
    <source>
        <dbReference type="SAM" id="Phobius"/>
    </source>
</evidence>
<feature type="non-terminal residue" evidence="10">
    <location>
        <position position="117"/>
    </location>
</feature>
<dbReference type="GO" id="GO:0015297">
    <property type="term" value="F:antiporter activity"/>
    <property type="evidence" value="ECO:0007669"/>
    <property type="project" value="UniProtKB-KW"/>
</dbReference>
<dbReference type="EMBL" id="JAHRHJ020000011">
    <property type="protein sequence ID" value="KAH9295506.1"/>
    <property type="molecule type" value="Genomic_DNA"/>
</dbReference>
<protein>
    <submittedName>
        <fullName evidence="10">Uncharacterized protein</fullName>
    </submittedName>
</protein>
<dbReference type="InterPro" id="IPR013657">
    <property type="entry name" value="SCL35B1-4/HUT1"/>
</dbReference>
<dbReference type="PANTHER" id="PTHR10778:SF10">
    <property type="entry name" value="SOLUTE CARRIER FAMILY 35 MEMBER B1"/>
    <property type="match status" value="1"/>
</dbReference>
<keyword evidence="7 9" id="KW-1133">Transmembrane helix</keyword>
<accession>A0AA38C6F5</accession>
<dbReference type="Pfam" id="PF08449">
    <property type="entry name" value="UAA"/>
    <property type="match status" value="1"/>
</dbReference>
<dbReference type="GO" id="GO:0005789">
    <property type="term" value="C:endoplasmic reticulum membrane"/>
    <property type="evidence" value="ECO:0007669"/>
    <property type="project" value="UniProtKB-SubCell"/>
</dbReference>
<gene>
    <name evidence="10" type="ORF">KI387_039094</name>
</gene>
<keyword evidence="5 9" id="KW-0812">Transmembrane</keyword>
<dbReference type="GO" id="GO:0005459">
    <property type="term" value="F:UDP-galactose transmembrane transporter activity"/>
    <property type="evidence" value="ECO:0007669"/>
    <property type="project" value="TreeGrafter"/>
</dbReference>
<keyword evidence="8 9" id="KW-0472">Membrane</keyword>
<comment type="subcellular location">
    <subcellularLocation>
        <location evidence="1">Endoplasmic reticulum membrane</location>
        <topology evidence="1">Multi-pass membrane protein</topology>
    </subcellularLocation>
</comment>
<evidence type="ECO:0000256" key="2">
    <source>
        <dbReference type="ARBA" id="ARBA00008349"/>
    </source>
</evidence>
<evidence type="ECO:0000256" key="8">
    <source>
        <dbReference type="ARBA" id="ARBA00023136"/>
    </source>
</evidence>
<evidence type="ECO:0000256" key="1">
    <source>
        <dbReference type="ARBA" id="ARBA00004477"/>
    </source>
</evidence>
<dbReference type="Proteomes" id="UP000824469">
    <property type="component" value="Unassembled WGS sequence"/>
</dbReference>
<evidence type="ECO:0000256" key="3">
    <source>
        <dbReference type="ARBA" id="ARBA00022448"/>
    </source>
</evidence>
<dbReference type="PANTHER" id="PTHR10778">
    <property type="entry name" value="SOLUTE CARRIER FAMILY 35 MEMBER B"/>
    <property type="match status" value="1"/>
</dbReference>
<name>A0AA38C6F5_TAXCH</name>
<comment type="caution">
    <text evidence="10">The sequence shown here is derived from an EMBL/GenBank/DDBJ whole genome shotgun (WGS) entry which is preliminary data.</text>
</comment>
<organism evidence="10 11">
    <name type="scientific">Taxus chinensis</name>
    <name type="common">Chinese yew</name>
    <name type="synonym">Taxus wallichiana var. chinensis</name>
    <dbReference type="NCBI Taxonomy" id="29808"/>
    <lineage>
        <taxon>Eukaryota</taxon>
        <taxon>Viridiplantae</taxon>
        <taxon>Streptophyta</taxon>
        <taxon>Embryophyta</taxon>
        <taxon>Tracheophyta</taxon>
        <taxon>Spermatophyta</taxon>
        <taxon>Pinopsida</taxon>
        <taxon>Pinidae</taxon>
        <taxon>Conifers II</taxon>
        <taxon>Cupressales</taxon>
        <taxon>Taxaceae</taxon>
        <taxon>Taxus</taxon>
    </lineage>
</organism>
<comment type="similarity">
    <text evidence="2">Belongs to the nucleotide-sugar transporter family. UDP-galactose:UMP antiporter (TC 2.A.7.11) subfamily.</text>
</comment>